<dbReference type="OMA" id="TGYTWKR"/>
<dbReference type="Proteomes" id="UP000002499">
    <property type="component" value="Unassembled WGS sequence"/>
</dbReference>
<feature type="domain" description="Beta-lactamase-related" evidence="2">
    <location>
        <begin position="11"/>
        <end position="339"/>
    </location>
</feature>
<accession>E9DR58</accession>
<evidence type="ECO:0000259" key="2">
    <source>
        <dbReference type="Pfam" id="PF00144"/>
    </source>
</evidence>
<dbReference type="GeneID" id="19244538"/>
<sequence length="518" mass="57590">MDLFNSDNFPSHVEDLIKKYHVPGLAIAITHNGTTASKAFGVASFDPPKPMTTDTLLDIASASKSLTAASVALLVNDDKYPDIKYEAEMAKLLPGDFVMPGQGYEGVTVEDILSHRSGMASHDNSYLGARSNNTDTARSVTRNLRNLAPAAPIRSKYIYCNIMFTVATYLVEKKTGLSFADFLEERFFQPLGMTSSSLQPGRARAKGLGDRISPGHWWDKAAGKYLTFMTPDFPEAQGAGSVVTSVNDYIKYVEAIMNTEAPFTEAVYKGLVKPRIIISPDDEPKPFSSPPLYAAGWEVHHYRGHMVVVHDGCISGSSTSHFFVPGFKFGGAIFGNSDTACSVAEILMQEFLDELLGVAHDQRVNWDEVVHESSPEKKMGSEEKVFEEERQKLCPGIKDSEPQSMPLDTYTGEYRNPGWGSLFMQIKDDRLFIDCSDRSYVFTLTFHHVCEQKKYIVLYKEVSQGPNLPMRAEFRFDNNVPVQLGIAFDEDLDDYIWFDRVRGEGPEPVVIRSKGTAA</sequence>
<gene>
    <name evidence="4" type="ORF">MAC_00227</name>
</gene>
<dbReference type="eggNOG" id="ENOG502S0EY">
    <property type="taxonomic scope" value="Eukaryota"/>
</dbReference>
<name>E9DR58_METAQ</name>
<dbReference type="AlphaFoldDB" id="E9DR58"/>
<proteinExistence type="inferred from homology"/>
<organism evidence="5">
    <name type="scientific">Metarhizium acridum (strain CQMa 102)</name>
    <dbReference type="NCBI Taxonomy" id="655827"/>
    <lineage>
        <taxon>Eukaryota</taxon>
        <taxon>Fungi</taxon>
        <taxon>Dikarya</taxon>
        <taxon>Ascomycota</taxon>
        <taxon>Pezizomycotina</taxon>
        <taxon>Sordariomycetes</taxon>
        <taxon>Hypocreomycetidae</taxon>
        <taxon>Hypocreales</taxon>
        <taxon>Clavicipitaceae</taxon>
        <taxon>Metarhizium</taxon>
    </lineage>
</organism>
<evidence type="ECO:0000313" key="4">
    <source>
        <dbReference type="EMBL" id="EFY93736.1"/>
    </source>
</evidence>
<feature type="domain" description="Peptidase S12 Pab87-related C-terminal" evidence="3">
    <location>
        <begin position="400"/>
        <end position="499"/>
    </location>
</feature>
<evidence type="ECO:0000256" key="1">
    <source>
        <dbReference type="ARBA" id="ARBA00038215"/>
    </source>
</evidence>
<protein>
    <submittedName>
        <fullName evidence="4">Beta-lactamase family protein</fullName>
    </submittedName>
</protein>
<dbReference type="InParanoid" id="E9DR58"/>
<evidence type="ECO:0000259" key="3">
    <source>
        <dbReference type="Pfam" id="PF11954"/>
    </source>
</evidence>
<dbReference type="SUPFAM" id="SSF56601">
    <property type="entry name" value="beta-lactamase/transpeptidase-like"/>
    <property type="match status" value="1"/>
</dbReference>
<dbReference type="OrthoDB" id="5946976at2759"/>
<dbReference type="KEGG" id="maw:19244538"/>
<dbReference type="HOGENOM" id="CLU_020027_14_1_1"/>
<dbReference type="Pfam" id="PF11954">
    <property type="entry name" value="DUF3471"/>
    <property type="match status" value="1"/>
</dbReference>
<dbReference type="PANTHER" id="PTHR46825:SF9">
    <property type="entry name" value="BETA-LACTAMASE-RELATED DOMAIN-CONTAINING PROTEIN"/>
    <property type="match status" value="1"/>
</dbReference>
<dbReference type="Pfam" id="PF00144">
    <property type="entry name" value="Beta-lactamase"/>
    <property type="match status" value="1"/>
</dbReference>
<dbReference type="InterPro" id="IPR050491">
    <property type="entry name" value="AmpC-like"/>
</dbReference>
<dbReference type="InterPro" id="IPR012338">
    <property type="entry name" value="Beta-lactam/transpept-like"/>
</dbReference>
<dbReference type="Gene3D" id="3.40.710.10">
    <property type="entry name" value="DD-peptidase/beta-lactamase superfamily"/>
    <property type="match status" value="1"/>
</dbReference>
<reference evidence="4 5" key="1">
    <citation type="journal article" date="2011" name="PLoS Genet.">
        <title>Genome sequencing and comparative transcriptomics of the model entomopathogenic fungi Metarhizium anisopliae and M. acridum.</title>
        <authorList>
            <person name="Gao Q."/>
            <person name="Jin K."/>
            <person name="Ying S.H."/>
            <person name="Zhang Y."/>
            <person name="Xiao G."/>
            <person name="Shang Y."/>
            <person name="Duan Z."/>
            <person name="Hu X."/>
            <person name="Xie X.Q."/>
            <person name="Zhou G."/>
            <person name="Peng G."/>
            <person name="Luo Z."/>
            <person name="Huang W."/>
            <person name="Wang B."/>
            <person name="Fang W."/>
            <person name="Wang S."/>
            <person name="Zhong Y."/>
            <person name="Ma L.J."/>
            <person name="St Leger R.J."/>
            <person name="Zhao G.P."/>
            <person name="Pei Y."/>
            <person name="Feng M.G."/>
            <person name="Xia Y."/>
            <person name="Wang C."/>
        </authorList>
    </citation>
    <scope>NUCLEOTIDE SEQUENCE [LARGE SCALE GENOMIC DNA]</scope>
    <source>
        <strain evidence="4 5">CQMa 102</strain>
    </source>
</reference>
<comment type="similarity">
    <text evidence="1">Belongs to the peptidase S12 family.</text>
</comment>
<dbReference type="InterPro" id="IPR021860">
    <property type="entry name" value="Peptidase_S12_Pab87-rel_C"/>
</dbReference>
<dbReference type="EMBL" id="GL698470">
    <property type="protein sequence ID" value="EFY93736.1"/>
    <property type="molecule type" value="Genomic_DNA"/>
</dbReference>
<keyword evidence="5" id="KW-1185">Reference proteome</keyword>
<evidence type="ECO:0000313" key="5">
    <source>
        <dbReference type="Proteomes" id="UP000002499"/>
    </source>
</evidence>
<dbReference type="InterPro" id="IPR001466">
    <property type="entry name" value="Beta-lactam-related"/>
</dbReference>
<dbReference type="PANTHER" id="PTHR46825">
    <property type="entry name" value="D-ALANYL-D-ALANINE-CARBOXYPEPTIDASE/ENDOPEPTIDASE AMPH"/>
    <property type="match status" value="1"/>
</dbReference>